<organism evidence="2 3">
    <name type="scientific">Roridomyces roridus</name>
    <dbReference type="NCBI Taxonomy" id="1738132"/>
    <lineage>
        <taxon>Eukaryota</taxon>
        <taxon>Fungi</taxon>
        <taxon>Dikarya</taxon>
        <taxon>Basidiomycota</taxon>
        <taxon>Agaricomycotina</taxon>
        <taxon>Agaricomycetes</taxon>
        <taxon>Agaricomycetidae</taxon>
        <taxon>Agaricales</taxon>
        <taxon>Marasmiineae</taxon>
        <taxon>Mycenaceae</taxon>
        <taxon>Roridomyces</taxon>
    </lineage>
</organism>
<dbReference type="PANTHER" id="PTHR36156:SF2">
    <property type="entry name" value="CUPIN TYPE-2 DOMAIN-CONTAINING PROTEIN"/>
    <property type="match status" value="1"/>
</dbReference>
<dbReference type="InterPro" id="IPR013096">
    <property type="entry name" value="Cupin_2"/>
</dbReference>
<dbReference type="Pfam" id="PF07883">
    <property type="entry name" value="Cupin_2"/>
    <property type="match status" value="1"/>
</dbReference>
<dbReference type="AlphaFoldDB" id="A0AAD7C012"/>
<dbReference type="CDD" id="cd02231">
    <property type="entry name" value="cupin_BLL6423-like"/>
    <property type="match status" value="1"/>
</dbReference>
<evidence type="ECO:0000313" key="2">
    <source>
        <dbReference type="EMBL" id="KAJ7635127.1"/>
    </source>
</evidence>
<dbReference type="EMBL" id="JARKIF010000007">
    <property type="protein sequence ID" value="KAJ7635127.1"/>
    <property type="molecule type" value="Genomic_DNA"/>
</dbReference>
<dbReference type="Gene3D" id="2.60.120.10">
    <property type="entry name" value="Jelly Rolls"/>
    <property type="match status" value="1"/>
</dbReference>
<dbReference type="InterPro" id="IPR011051">
    <property type="entry name" value="RmlC_Cupin_sf"/>
</dbReference>
<dbReference type="Proteomes" id="UP001221142">
    <property type="component" value="Unassembled WGS sequence"/>
</dbReference>
<gene>
    <name evidence="2" type="ORF">FB45DRAFT_1143080</name>
</gene>
<proteinExistence type="predicted"/>
<feature type="domain" description="Cupin type-2" evidence="1">
    <location>
        <begin position="82"/>
        <end position="148"/>
    </location>
</feature>
<evidence type="ECO:0000259" key="1">
    <source>
        <dbReference type="Pfam" id="PF07883"/>
    </source>
</evidence>
<protein>
    <recommendedName>
        <fullName evidence="1">Cupin type-2 domain-containing protein</fullName>
    </recommendedName>
</protein>
<dbReference type="InterPro" id="IPR014710">
    <property type="entry name" value="RmlC-like_jellyroll"/>
</dbReference>
<dbReference type="SUPFAM" id="SSF51182">
    <property type="entry name" value="RmlC-like cupins"/>
    <property type="match status" value="1"/>
</dbReference>
<dbReference type="InterPro" id="IPR047142">
    <property type="entry name" value="OryJ/VirC-like"/>
</dbReference>
<comment type="caution">
    <text evidence="2">The sequence shown here is derived from an EMBL/GenBank/DDBJ whole genome shotgun (WGS) entry which is preliminary data.</text>
</comment>
<evidence type="ECO:0000313" key="3">
    <source>
        <dbReference type="Proteomes" id="UP001221142"/>
    </source>
</evidence>
<name>A0AAD7C012_9AGAR</name>
<dbReference type="PANTHER" id="PTHR36156">
    <property type="entry name" value="SLR2101 PROTEIN"/>
    <property type="match status" value="1"/>
</dbReference>
<reference evidence="2" key="1">
    <citation type="submission" date="2023-03" db="EMBL/GenBank/DDBJ databases">
        <title>Massive genome expansion in bonnet fungi (Mycena s.s.) driven by repeated elements and novel gene families across ecological guilds.</title>
        <authorList>
            <consortium name="Lawrence Berkeley National Laboratory"/>
            <person name="Harder C.B."/>
            <person name="Miyauchi S."/>
            <person name="Viragh M."/>
            <person name="Kuo A."/>
            <person name="Thoen E."/>
            <person name="Andreopoulos B."/>
            <person name="Lu D."/>
            <person name="Skrede I."/>
            <person name="Drula E."/>
            <person name="Henrissat B."/>
            <person name="Morin E."/>
            <person name="Kohler A."/>
            <person name="Barry K."/>
            <person name="LaButti K."/>
            <person name="Morin E."/>
            <person name="Salamov A."/>
            <person name="Lipzen A."/>
            <person name="Mereny Z."/>
            <person name="Hegedus B."/>
            <person name="Baldrian P."/>
            <person name="Stursova M."/>
            <person name="Weitz H."/>
            <person name="Taylor A."/>
            <person name="Grigoriev I.V."/>
            <person name="Nagy L.G."/>
            <person name="Martin F."/>
            <person name="Kauserud H."/>
        </authorList>
    </citation>
    <scope>NUCLEOTIDE SEQUENCE</scope>
    <source>
        <strain evidence="2">9284</strain>
    </source>
</reference>
<accession>A0AAD7C012</accession>
<keyword evidence="3" id="KW-1185">Reference proteome</keyword>
<sequence>MSSTTQLPDPRVIITGHTADGISVFTNDDARAPFAPFGPAGPRFTSIHTSPIVPVLNTSPLPDLSNALPRCPPAGVLFCTTDMPAGSKMPPMHRTLSVDYAVVLSGEIVCALDGGEEKTIHAGEFIVQRGTNHAWCNRGEEPCRILFVMVGAEKVVLESGEALEETVFQKK</sequence>